<evidence type="ECO:0000313" key="9">
    <source>
        <dbReference type="Proteomes" id="UP001153076"/>
    </source>
</evidence>
<keyword evidence="4 5" id="KW-0067">ATP-binding</keyword>
<dbReference type="GO" id="GO:0005524">
    <property type="term" value="F:ATP binding"/>
    <property type="evidence" value="ECO:0007669"/>
    <property type="project" value="UniProtKB-UniRule"/>
</dbReference>
<feature type="domain" description="Protein kinase" evidence="7">
    <location>
        <begin position="3"/>
        <end position="263"/>
    </location>
</feature>
<evidence type="ECO:0000256" key="3">
    <source>
        <dbReference type="ARBA" id="ARBA00022777"/>
    </source>
</evidence>
<evidence type="ECO:0000259" key="7">
    <source>
        <dbReference type="PROSITE" id="PS50011"/>
    </source>
</evidence>
<dbReference type="SUPFAM" id="SSF56112">
    <property type="entry name" value="Protein kinase-like (PK-like)"/>
    <property type="match status" value="1"/>
</dbReference>
<dbReference type="OrthoDB" id="8693905at2759"/>
<keyword evidence="9" id="KW-1185">Reference proteome</keyword>
<dbReference type="AlphaFoldDB" id="A0A9Q1KPN0"/>
<comment type="caution">
    <text evidence="8">The sequence shown here is derived from an EMBL/GenBank/DDBJ whole genome shotgun (WGS) entry which is preliminary data.</text>
</comment>
<dbReference type="GO" id="GO:0004674">
    <property type="term" value="F:protein serine/threonine kinase activity"/>
    <property type="evidence" value="ECO:0007669"/>
    <property type="project" value="UniProtKB-KW"/>
</dbReference>
<comment type="similarity">
    <text evidence="6">Belongs to the protein kinase superfamily.</text>
</comment>
<dbReference type="InterPro" id="IPR052751">
    <property type="entry name" value="Plant_MAPKKK"/>
</dbReference>
<dbReference type="EMBL" id="JAKOGI010000051">
    <property type="protein sequence ID" value="KAJ8446619.1"/>
    <property type="molecule type" value="Genomic_DNA"/>
</dbReference>
<dbReference type="CDD" id="cd06606">
    <property type="entry name" value="STKc_MAPKKK"/>
    <property type="match status" value="1"/>
</dbReference>
<organism evidence="8 9">
    <name type="scientific">Carnegiea gigantea</name>
    <dbReference type="NCBI Taxonomy" id="171969"/>
    <lineage>
        <taxon>Eukaryota</taxon>
        <taxon>Viridiplantae</taxon>
        <taxon>Streptophyta</taxon>
        <taxon>Embryophyta</taxon>
        <taxon>Tracheophyta</taxon>
        <taxon>Spermatophyta</taxon>
        <taxon>Magnoliopsida</taxon>
        <taxon>eudicotyledons</taxon>
        <taxon>Gunneridae</taxon>
        <taxon>Pentapetalae</taxon>
        <taxon>Caryophyllales</taxon>
        <taxon>Cactineae</taxon>
        <taxon>Cactaceae</taxon>
        <taxon>Cactoideae</taxon>
        <taxon>Echinocereeae</taxon>
        <taxon>Carnegiea</taxon>
    </lineage>
</organism>
<dbReference type="InterPro" id="IPR011009">
    <property type="entry name" value="Kinase-like_dom_sf"/>
</dbReference>
<evidence type="ECO:0000256" key="1">
    <source>
        <dbReference type="ARBA" id="ARBA00022679"/>
    </source>
</evidence>
<proteinExistence type="inferred from homology"/>
<dbReference type="InterPro" id="IPR017441">
    <property type="entry name" value="Protein_kinase_ATP_BS"/>
</dbReference>
<dbReference type="PROSITE" id="PS00108">
    <property type="entry name" value="PROTEIN_KINASE_ST"/>
    <property type="match status" value="1"/>
</dbReference>
<dbReference type="Gene3D" id="1.10.510.10">
    <property type="entry name" value="Transferase(Phosphotransferase) domain 1"/>
    <property type="match status" value="1"/>
</dbReference>
<dbReference type="SMART" id="SM00220">
    <property type="entry name" value="S_TKc"/>
    <property type="match status" value="1"/>
</dbReference>
<dbReference type="Pfam" id="PF00069">
    <property type="entry name" value="Pkinase"/>
    <property type="match status" value="1"/>
</dbReference>
<dbReference type="InterPro" id="IPR008271">
    <property type="entry name" value="Ser/Thr_kinase_AS"/>
</dbReference>
<keyword evidence="2 5" id="KW-0547">Nucleotide-binding</keyword>
<feature type="binding site" evidence="5">
    <location>
        <position position="36"/>
    </location>
    <ligand>
        <name>ATP</name>
        <dbReference type="ChEBI" id="CHEBI:30616"/>
    </ligand>
</feature>
<dbReference type="InterPro" id="IPR000719">
    <property type="entry name" value="Prot_kinase_dom"/>
</dbReference>
<dbReference type="PANTHER" id="PTHR48011">
    <property type="entry name" value="CCR4-NOT TRANSCRIPTIONAL COMPLEX SUBUNIT CAF120-RELATED"/>
    <property type="match status" value="1"/>
</dbReference>
<reference evidence="8" key="1">
    <citation type="submission" date="2022-04" db="EMBL/GenBank/DDBJ databases">
        <title>Carnegiea gigantea Genome sequencing and assembly v2.</title>
        <authorList>
            <person name="Copetti D."/>
            <person name="Sanderson M.J."/>
            <person name="Burquez A."/>
            <person name="Wojciechowski M.F."/>
        </authorList>
    </citation>
    <scope>NUCLEOTIDE SEQUENCE</scope>
    <source>
        <strain evidence="8">SGP5-SGP5p</strain>
        <tissue evidence="8">Aerial part</tissue>
    </source>
</reference>
<sequence length="413" mass="45198">MDWVRGETIGRGSFGTVSLAIPKNNFSQITTPIVVKSSEVTSSASLGNEKRVLSKLGNNHPHIIRFLGDSLSSEKGVHLFNIFFEFAGKGSLADHLRISRGKFGFSDVKKYTKSILKGLCYIHEQGFVHCDVKLQNVLLFDDGVAKIADFGLAKRVSGKTGCQLRGTPLYMSPEIVAGGEAESPADIWALGCAVIEMVSGNPAWSCSPECDVTALLYKIGVAGECPEIPRNLCPEGKDFLEKCFAKDPKERRTARSLLDHPFLSGFADPCCSNCDDDEPASVSPRCPFEFSDWASTEESSPSSMECFNPHGCAQEIEFLGRSSILRRFDQLDSDEMVPHWSDQDGWKCYSSSEPSDHDFLFDLTVTNFLITAKLDMQQGSALGKYEVVEEGKLAIGCNCSPAYAVLCAKKALH</sequence>
<dbReference type="PANTHER" id="PTHR48011:SF18">
    <property type="entry name" value="MITOGEN-ACTIVATED PROTEIN KINASE KINASE KINASE 19-RELATED"/>
    <property type="match status" value="1"/>
</dbReference>
<name>A0A9Q1KPN0_9CARY</name>
<dbReference type="PROSITE" id="PS00107">
    <property type="entry name" value="PROTEIN_KINASE_ATP"/>
    <property type="match status" value="1"/>
</dbReference>
<dbReference type="Proteomes" id="UP001153076">
    <property type="component" value="Unassembled WGS sequence"/>
</dbReference>
<dbReference type="PROSITE" id="PS50011">
    <property type="entry name" value="PROTEIN_KINASE_DOM"/>
    <property type="match status" value="1"/>
</dbReference>
<accession>A0A9Q1KPN0</accession>
<evidence type="ECO:0000256" key="5">
    <source>
        <dbReference type="PROSITE-ProRule" id="PRU10141"/>
    </source>
</evidence>
<evidence type="ECO:0000256" key="6">
    <source>
        <dbReference type="RuleBase" id="RU000304"/>
    </source>
</evidence>
<evidence type="ECO:0000256" key="4">
    <source>
        <dbReference type="ARBA" id="ARBA00022840"/>
    </source>
</evidence>
<keyword evidence="6" id="KW-0723">Serine/threonine-protein kinase</keyword>
<evidence type="ECO:0000256" key="2">
    <source>
        <dbReference type="ARBA" id="ARBA00022741"/>
    </source>
</evidence>
<keyword evidence="1" id="KW-0808">Transferase</keyword>
<dbReference type="GO" id="GO:0007165">
    <property type="term" value="P:signal transduction"/>
    <property type="evidence" value="ECO:0007669"/>
    <property type="project" value="TreeGrafter"/>
</dbReference>
<evidence type="ECO:0000313" key="8">
    <source>
        <dbReference type="EMBL" id="KAJ8446619.1"/>
    </source>
</evidence>
<gene>
    <name evidence="8" type="ORF">Cgig2_002781</name>
</gene>
<protein>
    <recommendedName>
        <fullName evidence="7">Protein kinase domain-containing protein</fullName>
    </recommendedName>
</protein>
<keyword evidence="3" id="KW-0418">Kinase</keyword>